<protein>
    <recommendedName>
        <fullName evidence="2">DUF5580 domain-containing protein</fullName>
    </recommendedName>
</protein>
<accession>A0A814MG70</accession>
<feature type="domain" description="DUF5580" evidence="2">
    <location>
        <begin position="422"/>
        <end position="511"/>
    </location>
</feature>
<dbReference type="AlphaFoldDB" id="A0A814MG70"/>
<evidence type="ECO:0000259" key="2">
    <source>
        <dbReference type="Pfam" id="PF20742"/>
    </source>
</evidence>
<dbReference type="EMBL" id="CAJNOM010000115">
    <property type="protein sequence ID" value="CAF1077481.1"/>
    <property type="molecule type" value="Genomic_DNA"/>
</dbReference>
<dbReference type="OrthoDB" id="9989690at2759"/>
<feature type="region of interest" description="Disordered" evidence="1">
    <location>
        <begin position="512"/>
        <end position="533"/>
    </location>
</feature>
<dbReference type="InterPro" id="IPR011992">
    <property type="entry name" value="EF-hand-dom_pair"/>
</dbReference>
<evidence type="ECO:0000313" key="3">
    <source>
        <dbReference type="EMBL" id="CAF1077481.1"/>
    </source>
</evidence>
<reference evidence="3" key="1">
    <citation type="submission" date="2021-02" db="EMBL/GenBank/DDBJ databases">
        <authorList>
            <person name="Nowell W R."/>
        </authorList>
    </citation>
    <scope>NUCLEOTIDE SEQUENCE</scope>
</reference>
<organism evidence="3 4">
    <name type="scientific">Adineta steineri</name>
    <dbReference type="NCBI Taxonomy" id="433720"/>
    <lineage>
        <taxon>Eukaryota</taxon>
        <taxon>Metazoa</taxon>
        <taxon>Spiralia</taxon>
        <taxon>Gnathifera</taxon>
        <taxon>Rotifera</taxon>
        <taxon>Eurotatoria</taxon>
        <taxon>Bdelloidea</taxon>
        <taxon>Adinetida</taxon>
        <taxon>Adinetidae</taxon>
        <taxon>Adineta</taxon>
    </lineage>
</organism>
<sequence length="649" mass="75868">MYSTYMPVIDHHGIYSKKRMNIQPLLPIPVSYATAAIPTYAPFGTEYTPDQKVKIVGGRQITMSDSNAHNFNYTNGSLTKQFDPDLAPTKSIQHVHAIDQAQWPQQNRQRFDTTYRTEYINRIRHPFDLGMHQFQFQPIPIPILELELVGIGRIGIGIGWNWLGLELELVGIGWNWNWNWSELVKNWLELELNEAARPVRQQKSSLNNFFVLPPIASQTTRTDGQQQQPYVDQEVPSNQMMSNGIPPINFYGQQQGMMNNGDTYLPEEPVLLTDFEEQRLSEQIRTQLGNPTIIDRLKLFYEELAKYDPNVTNFVHYSNIQLVASQLGLNLDEDTLRFAMCKFVSPNQGRGYVNYEDLIRYFGKCLSAIYPNQYGLQQNLNTTNTNGFYNQPVTQQNPYQTGMRVDKNDDGSFDPDERQIRNLLKQNIKNIEYNGQIDFNKLYNELRIADRSQTGVLNQHQIEEVVYKVRIPLQRSLIFQILEKHCKAYAKLYKWDAFVQYLQQQIADMNNVQPDQSNPMYTQNNNNNNNNSTRNQLLEQLRREYKEKDRIQIIENYAIDNNVPRLDPNNPTAWFSRFLRFANAMYGHRTSTVREQEYVLPRQEALRHFRAYNHVYDLKIEEDKLQRVLDSCARNANISIDDSLKQFAK</sequence>
<keyword evidence="4" id="KW-1185">Reference proteome</keyword>
<dbReference type="InterPro" id="IPR049246">
    <property type="entry name" value="DUF5580_M"/>
</dbReference>
<dbReference type="InterPro" id="IPR040774">
    <property type="entry name" value="DUF5580"/>
</dbReference>
<proteinExistence type="predicted"/>
<comment type="caution">
    <text evidence="3">The sequence shown here is derived from an EMBL/GenBank/DDBJ whole genome shotgun (WGS) entry which is preliminary data.</text>
</comment>
<evidence type="ECO:0000313" key="4">
    <source>
        <dbReference type="Proteomes" id="UP000663832"/>
    </source>
</evidence>
<feature type="compositionally biased region" description="Polar residues" evidence="1">
    <location>
        <begin position="512"/>
        <end position="523"/>
    </location>
</feature>
<dbReference type="Pfam" id="PF20742">
    <property type="entry name" value="DUF5580_M"/>
    <property type="match status" value="1"/>
</dbReference>
<dbReference type="SUPFAM" id="SSF47473">
    <property type="entry name" value="EF-hand"/>
    <property type="match status" value="1"/>
</dbReference>
<name>A0A814MG70_9BILA</name>
<dbReference type="PANTHER" id="PTHR34830:SF1">
    <property type="entry name" value="GENE 12695-RELATED"/>
    <property type="match status" value="1"/>
</dbReference>
<gene>
    <name evidence="3" type="ORF">QVE165_LOCUS19034</name>
</gene>
<evidence type="ECO:0000256" key="1">
    <source>
        <dbReference type="SAM" id="MobiDB-lite"/>
    </source>
</evidence>
<dbReference type="Proteomes" id="UP000663832">
    <property type="component" value="Unassembled WGS sequence"/>
</dbReference>
<dbReference type="PANTHER" id="PTHR34830">
    <property type="entry name" value="SIMILAR TO HYPOTHETICAL PROTEIN MGC34837"/>
    <property type="match status" value="1"/>
</dbReference>